<evidence type="ECO:0000313" key="5">
    <source>
        <dbReference type="Proteomes" id="UP000578697"/>
    </source>
</evidence>
<evidence type="ECO:0000313" key="4">
    <source>
        <dbReference type="EMBL" id="QOS40905.1"/>
    </source>
</evidence>
<dbReference type="Pfam" id="PF00501">
    <property type="entry name" value="AMP-binding"/>
    <property type="match status" value="1"/>
</dbReference>
<dbReference type="KEGG" id="trc:DYE49_10795"/>
<dbReference type="GO" id="GO:0004467">
    <property type="term" value="F:long-chain fatty acid-CoA ligase activity"/>
    <property type="evidence" value="ECO:0007669"/>
    <property type="project" value="UniProtKB-EC"/>
</dbReference>
<proteinExistence type="predicted"/>
<dbReference type="PANTHER" id="PTHR43813:SF1">
    <property type="entry name" value="ACYL-ACTIVATING ENZYME 16, CHLOROPLASTIC-RELATED"/>
    <property type="match status" value="1"/>
</dbReference>
<dbReference type="SUPFAM" id="SSF56801">
    <property type="entry name" value="Acetyl-CoA synthetase-like"/>
    <property type="match status" value="1"/>
</dbReference>
<keyword evidence="1" id="KW-0472">Membrane</keyword>
<evidence type="ECO:0000313" key="3">
    <source>
        <dbReference type="EMBL" id="MBB5219200.1"/>
    </source>
</evidence>
<gene>
    <name evidence="4" type="ORF">DYE49_10795</name>
    <name evidence="3" type="ORF">HNP77_001569</name>
</gene>
<reference evidence="3 5" key="2">
    <citation type="submission" date="2020-08" db="EMBL/GenBank/DDBJ databases">
        <title>Genomic Encyclopedia of Type Strains, Phase IV (KMG-IV): sequencing the most valuable type-strain genomes for metagenomic binning, comparative biology and taxonomic classification.</title>
        <authorList>
            <person name="Goeker M."/>
        </authorList>
    </citation>
    <scope>NUCLEOTIDE SEQUENCE [LARGE SCALE GENOMIC DNA]</scope>
    <source>
        <strain evidence="3 5">DSM 103679</strain>
    </source>
</reference>
<dbReference type="Pfam" id="PF23562">
    <property type="entry name" value="AMP-binding_C_3"/>
    <property type="match status" value="1"/>
</dbReference>
<dbReference type="PROSITE" id="PS00455">
    <property type="entry name" value="AMP_BINDING"/>
    <property type="match status" value="1"/>
</dbReference>
<dbReference type="InterPro" id="IPR020845">
    <property type="entry name" value="AMP-binding_CS"/>
</dbReference>
<keyword evidence="5" id="KW-1185">Reference proteome</keyword>
<dbReference type="AlphaFoldDB" id="A0A840SEN6"/>
<dbReference type="InterPro" id="IPR042099">
    <property type="entry name" value="ANL_N_sf"/>
</dbReference>
<accession>A0A840SEN6</accession>
<dbReference type="InterPro" id="IPR045851">
    <property type="entry name" value="AMP-bd_C_sf"/>
</dbReference>
<evidence type="ECO:0000259" key="2">
    <source>
        <dbReference type="Pfam" id="PF00501"/>
    </source>
</evidence>
<keyword evidence="3" id="KW-0436">Ligase</keyword>
<sequence>MKQEETLPKILRKSAEKWPEVSAQLSHDKFGGYAESNYHDFFQMALDFGGALAEMGIKRGDKIGLIADNRKEWEQADMGILSLGAVDVPRGCDATENDLSYILSFAEVQTVITENEAQVKKLLRIHDNTPTVKTIISFDEVDDSVKKQCEEAGVKYHAFEALKESGHKWRIANPDYVENELEKGKPSDLATIIFTSGTTGTPKGVMLTHSNITCQLDEVVERIFLNPGERALCVLPVWHAFQRAVEYVIISQGATLCYSKPIGSVLLQDLQKLDPYLLPAVPRVWEAVYDGIWRKMRKTGGIVFGMFRFFVNVSLLWCAIDRKLRRKNSRFGNDFIGFWWPILVWPWLLVYPLKMLGNLLVFKKIRVMLGKNFRAGIAGGGAYPDVIDKFFWAVGVNIVEGYGLTETAPIICVRPIVDPILRNVGSPLRGIQIRVVDDDGIILGKCKKGTLQIKGNCVMQGYYKRPDLTEKVMTVDGWFDTGDLAVLTVNNEIQLRGRKKDTIVLMGGENIEPLPIESKINTSRYISTSVVFGTNEKHEDQRYLVALILPNKDEIEDYAAENKIEHSSFEELANTEAVKKLLEHEIAELINSKNGFKAFERINKIAIITKPFEVGVELSAKQEMMRYRVAELYKDKLRELYTESK</sequence>
<feature type="transmembrane region" description="Helical" evidence="1">
    <location>
        <begin position="340"/>
        <end position="362"/>
    </location>
</feature>
<dbReference type="Proteomes" id="UP000578697">
    <property type="component" value="Unassembled WGS sequence"/>
</dbReference>
<reference evidence="4 6" key="1">
    <citation type="submission" date="2018-08" db="EMBL/GenBank/DDBJ databases">
        <title>The first complete genome of Treponema rectale (CHPAT), a commensal spirochete of the bovine rectum.</title>
        <authorList>
            <person name="Staton G.J."/>
            <person name="Clegg S.R."/>
            <person name="Carter S.D."/>
            <person name="Radford A.D."/>
            <person name="Darby A."/>
            <person name="Hall N."/>
            <person name="Birtles R.J."/>
            <person name="Evans N.J."/>
        </authorList>
    </citation>
    <scope>NUCLEOTIDE SEQUENCE [LARGE SCALE GENOMIC DNA]</scope>
    <source>
        <strain evidence="4 6">CHPA</strain>
    </source>
</reference>
<dbReference type="EC" id="6.2.1.3" evidence="3"/>
<evidence type="ECO:0000313" key="6">
    <source>
        <dbReference type="Proteomes" id="UP000593591"/>
    </source>
</evidence>
<dbReference type="Gene3D" id="3.30.300.30">
    <property type="match status" value="1"/>
</dbReference>
<dbReference type="Gene3D" id="3.40.50.12780">
    <property type="entry name" value="N-terminal domain of ligase-like"/>
    <property type="match status" value="1"/>
</dbReference>
<dbReference type="InterPro" id="IPR052987">
    <property type="entry name" value="Chloroplast_AMP-bd_Enzymes"/>
</dbReference>
<protein>
    <submittedName>
        <fullName evidence="3">Long-chain acyl-CoA synthetase</fullName>
        <ecNumber evidence="3">6.2.1.3</ecNumber>
    </submittedName>
    <submittedName>
        <fullName evidence="4">Long-chain fatty acid--CoA ligase</fullName>
    </submittedName>
</protein>
<dbReference type="PANTHER" id="PTHR43813">
    <property type="entry name" value="ACYL-ACTIVATING ENZYME 16, CHLOROPLASTIC-RELATED"/>
    <property type="match status" value="1"/>
</dbReference>
<name>A0A840SEN6_9SPIR</name>
<organism evidence="3 5">
    <name type="scientific">Treponema rectale</name>
    <dbReference type="NCBI Taxonomy" id="744512"/>
    <lineage>
        <taxon>Bacteria</taxon>
        <taxon>Pseudomonadati</taxon>
        <taxon>Spirochaetota</taxon>
        <taxon>Spirochaetia</taxon>
        <taxon>Spirochaetales</taxon>
        <taxon>Treponemataceae</taxon>
        <taxon>Treponema</taxon>
    </lineage>
</organism>
<feature type="domain" description="AMP-dependent synthetase/ligase" evidence="2">
    <location>
        <begin position="12"/>
        <end position="463"/>
    </location>
</feature>
<keyword evidence="1" id="KW-1133">Transmembrane helix</keyword>
<dbReference type="EMBL" id="CP031517">
    <property type="protein sequence ID" value="QOS40905.1"/>
    <property type="molecule type" value="Genomic_DNA"/>
</dbReference>
<dbReference type="Proteomes" id="UP000593591">
    <property type="component" value="Chromosome"/>
</dbReference>
<dbReference type="RefSeq" id="WP_184652619.1">
    <property type="nucleotide sequence ID" value="NZ_JACHFR010000002.1"/>
</dbReference>
<feature type="transmembrane region" description="Helical" evidence="1">
    <location>
        <begin position="302"/>
        <end position="320"/>
    </location>
</feature>
<evidence type="ECO:0000256" key="1">
    <source>
        <dbReference type="SAM" id="Phobius"/>
    </source>
</evidence>
<dbReference type="InterPro" id="IPR000873">
    <property type="entry name" value="AMP-dep_synth/lig_dom"/>
</dbReference>
<keyword evidence="1" id="KW-0812">Transmembrane</keyword>
<dbReference type="EMBL" id="JACHFR010000002">
    <property type="protein sequence ID" value="MBB5219200.1"/>
    <property type="molecule type" value="Genomic_DNA"/>
</dbReference>